<evidence type="ECO:0000313" key="2">
    <source>
        <dbReference type="Proteomes" id="UP001247805"/>
    </source>
</evidence>
<dbReference type="RefSeq" id="WP_316027436.1">
    <property type="nucleotide sequence ID" value="NZ_JAWDIO010000002.1"/>
</dbReference>
<accession>A0ABU3T0Z3</accession>
<gene>
    <name evidence="1" type="ORF">RS130_20330</name>
</gene>
<comment type="caution">
    <text evidence="1">The sequence shown here is derived from an EMBL/GenBank/DDBJ whole genome shotgun (WGS) entry which is preliminary data.</text>
</comment>
<proteinExistence type="predicted"/>
<dbReference type="EMBL" id="JAWDIO010000002">
    <property type="protein sequence ID" value="MDU0355920.1"/>
    <property type="molecule type" value="Genomic_DNA"/>
</dbReference>
<organism evidence="1 2">
    <name type="scientific">Paraglaciecola aquimarina</name>
    <dbReference type="NCBI Taxonomy" id="1235557"/>
    <lineage>
        <taxon>Bacteria</taxon>
        <taxon>Pseudomonadati</taxon>
        <taxon>Pseudomonadota</taxon>
        <taxon>Gammaproteobacteria</taxon>
        <taxon>Alteromonadales</taxon>
        <taxon>Alteromonadaceae</taxon>
        <taxon>Paraglaciecola</taxon>
    </lineage>
</organism>
<reference evidence="1 2" key="1">
    <citation type="submission" date="2023-10" db="EMBL/GenBank/DDBJ databases">
        <title>Glaciecola aquimarina strain GGW-M5 nov., isolated from a coastal seawater.</title>
        <authorList>
            <person name="Bayburt H."/>
            <person name="Kim J.M."/>
            <person name="Choi B.J."/>
            <person name="Jeon C.O."/>
        </authorList>
    </citation>
    <scope>NUCLEOTIDE SEQUENCE [LARGE SCALE GENOMIC DNA]</scope>
    <source>
        <strain evidence="1 2">KCTC 32108</strain>
    </source>
</reference>
<protein>
    <submittedName>
        <fullName evidence="1">Uncharacterized protein</fullName>
    </submittedName>
</protein>
<name>A0ABU3T0Z3_9ALTE</name>
<sequence length="115" mass="13055">MLRMNTAGDGLVYASLIQGYEELVKKNGYADFFRTAYVNRWGHCTYSLAELLVSIDVVIERIKSGKWPDTSPAALNKRGKLLDPQGKVNFFEYVGVQKYNRTWVPNAKDYLGVSQ</sequence>
<evidence type="ECO:0000313" key="1">
    <source>
        <dbReference type="EMBL" id="MDU0355920.1"/>
    </source>
</evidence>
<keyword evidence="2" id="KW-1185">Reference proteome</keyword>
<dbReference type="Proteomes" id="UP001247805">
    <property type="component" value="Unassembled WGS sequence"/>
</dbReference>